<comment type="caution">
    <text evidence="2">The sequence shown here is derived from an EMBL/GenBank/DDBJ whole genome shotgun (WGS) entry which is preliminary data.</text>
</comment>
<accession>A0ABS1L7H7</accession>
<dbReference type="Proteomes" id="UP000636918">
    <property type="component" value="Unassembled WGS sequence"/>
</dbReference>
<protein>
    <recommendedName>
        <fullName evidence="4">LppX_LprAFG lipoprotein</fullName>
    </recommendedName>
</protein>
<proteinExistence type="predicted"/>
<feature type="chain" id="PRO_5047052467" description="LppX_LprAFG lipoprotein" evidence="1">
    <location>
        <begin position="27"/>
        <end position="251"/>
    </location>
</feature>
<dbReference type="RefSeq" id="WP_201935212.1">
    <property type="nucleotide sequence ID" value="NZ_JAERSG010000002.1"/>
</dbReference>
<gene>
    <name evidence="2" type="ORF">JI751_07520</name>
</gene>
<feature type="signal peptide" evidence="1">
    <location>
        <begin position="1"/>
        <end position="26"/>
    </location>
</feature>
<name>A0ABS1L7H7_9ACTN</name>
<evidence type="ECO:0000313" key="2">
    <source>
        <dbReference type="EMBL" id="MBL0747452.1"/>
    </source>
</evidence>
<evidence type="ECO:0000256" key="1">
    <source>
        <dbReference type="SAM" id="SignalP"/>
    </source>
</evidence>
<keyword evidence="3" id="KW-1185">Reference proteome</keyword>
<organism evidence="2 3">
    <name type="scientific">Nocardioides baculatus</name>
    <dbReference type="NCBI Taxonomy" id="2801337"/>
    <lineage>
        <taxon>Bacteria</taxon>
        <taxon>Bacillati</taxon>
        <taxon>Actinomycetota</taxon>
        <taxon>Actinomycetes</taxon>
        <taxon>Propionibacteriales</taxon>
        <taxon>Nocardioidaceae</taxon>
        <taxon>Nocardioides</taxon>
    </lineage>
</organism>
<evidence type="ECO:0008006" key="4">
    <source>
        <dbReference type="Google" id="ProtNLM"/>
    </source>
</evidence>
<dbReference type="EMBL" id="JAERSG010000002">
    <property type="protein sequence ID" value="MBL0747452.1"/>
    <property type="molecule type" value="Genomic_DNA"/>
</dbReference>
<keyword evidence="1" id="KW-0732">Signal</keyword>
<reference evidence="2 3" key="1">
    <citation type="submission" date="2021-01" db="EMBL/GenBank/DDBJ databases">
        <title>Genome seq and assembly of Nocardiodes sp. G10.</title>
        <authorList>
            <person name="Chhetri G."/>
        </authorList>
    </citation>
    <scope>NUCLEOTIDE SEQUENCE [LARGE SCALE GENOMIC DNA]</scope>
    <source>
        <strain evidence="2 3">G10</strain>
    </source>
</reference>
<evidence type="ECO:0000313" key="3">
    <source>
        <dbReference type="Proteomes" id="UP000636918"/>
    </source>
</evidence>
<sequence length="251" mass="27098">MKTAPTRRAVAAGTAILALSSLNACGAIGDLVPGSNAFVEQGPRKVAEAGFDEMRDLTSIRVLGSMEDKRFGFTRIDIKLDDTNCTGTLDTAEGSIRVTQTADGAWFSADEDFWQATIGVQSPQADRLIRKYAGNWSSIGKDDKKILGLCDLENYRGSFTLDKTDTDDTLKMGEVVEVGDTDAVPITGRDGKELVTVWIGVDAPHRVLKIAPARDTGREDALYFEEFGLDVVVKTPAKKDIVVLPQGQSPV</sequence>